<feature type="signal peptide" evidence="1">
    <location>
        <begin position="1"/>
        <end position="19"/>
    </location>
</feature>
<gene>
    <name evidence="2" type="ORF">GN331_03285</name>
</gene>
<reference evidence="2 3" key="1">
    <citation type="submission" date="2019-12" db="EMBL/GenBank/DDBJ databases">
        <authorList>
            <person name="Xu J."/>
        </authorList>
    </citation>
    <scope>NUCLEOTIDE SEQUENCE [LARGE SCALE GENOMIC DNA]</scope>
    <source>
        <strain evidence="2 3">HX-5-24</strain>
    </source>
</reference>
<dbReference type="RefSeq" id="WP_156640279.1">
    <property type="nucleotide sequence ID" value="NZ_WOXT01000001.1"/>
</dbReference>
<feature type="chain" id="PRO_5028850356" description="Lipoprotein" evidence="1">
    <location>
        <begin position="20"/>
        <end position="168"/>
    </location>
</feature>
<comment type="caution">
    <text evidence="2">The sequence shown here is derived from an EMBL/GenBank/DDBJ whole genome shotgun (WGS) entry which is preliminary data.</text>
</comment>
<dbReference type="EMBL" id="WOXT01000001">
    <property type="protein sequence ID" value="MUV13223.1"/>
    <property type="molecule type" value="Genomic_DNA"/>
</dbReference>
<evidence type="ECO:0008006" key="4">
    <source>
        <dbReference type="Google" id="ProtNLM"/>
    </source>
</evidence>
<name>A0A7C9LL66_9GAMM</name>
<dbReference type="AlphaFoldDB" id="A0A7C9LL66"/>
<evidence type="ECO:0000313" key="2">
    <source>
        <dbReference type="EMBL" id="MUV13223.1"/>
    </source>
</evidence>
<keyword evidence="1" id="KW-0732">Signal</keyword>
<dbReference type="PROSITE" id="PS51257">
    <property type="entry name" value="PROKAR_LIPOPROTEIN"/>
    <property type="match status" value="1"/>
</dbReference>
<proteinExistence type="predicted"/>
<evidence type="ECO:0000313" key="3">
    <source>
        <dbReference type="Proteomes" id="UP000479692"/>
    </source>
</evidence>
<dbReference type="Proteomes" id="UP000479692">
    <property type="component" value="Unassembled WGS sequence"/>
</dbReference>
<evidence type="ECO:0000256" key="1">
    <source>
        <dbReference type="SAM" id="SignalP"/>
    </source>
</evidence>
<protein>
    <recommendedName>
        <fullName evidence="4">Lipoprotein</fullName>
    </recommendedName>
</protein>
<sequence length="168" mass="17867">MRNASLILSVGLVSLALVACGKSPSERAAEAAIERATGQKANVDAKSGEVTIESKDGQKMRIAGGDAATLPVEFPKDVYLPSKFKVLSVMQMQDVMVVQLDVPGDLAALTDASGKKMATEGWKQTLSMQAAEGQHVTMYEKDKRQATVSFADDGEPGVKLNLQLGKQQ</sequence>
<keyword evidence="3" id="KW-1185">Reference proteome</keyword>
<accession>A0A7C9LL66</accession>
<organism evidence="2 3">
    <name type="scientific">Noviluteimonas gilva</name>
    <dbReference type="NCBI Taxonomy" id="2682097"/>
    <lineage>
        <taxon>Bacteria</taxon>
        <taxon>Pseudomonadati</taxon>
        <taxon>Pseudomonadota</taxon>
        <taxon>Gammaproteobacteria</taxon>
        <taxon>Lysobacterales</taxon>
        <taxon>Lysobacteraceae</taxon>
        <taxon>Noviluteimonas</taxon>
    </lineage>
</organism>